<dbReference type="Proteomes" id="UP000277498">
    <property type="component" value="Unassembled WGS sequence"/>
</dbReference>
<evidence type="ECO:0000313" key="2">
    <source>
        <dbReference type="Proteomes" id="UP000277498"/>
    </source>
</evidence>
<name>A0A3P5WUZ8_9RHOB</name>
<gene>
    <name evidence="1" type="ORF">XINFAN_00090</name>
</gene>
<organism evidence="1 2">
    <name type="scientific">Pseudogemmobacter humi</name>
    <dbReference type="NCBI Taxonomy" id="2483812"/>
    <lineage>
        <taxon>Bacteria</taxon>
        <taxon>Pseudomonadati</taxon>
        <taxon>Pseudomonadota</taxon>
        <taxon>Alphaproteobacteria</taxon>
        <taxon>Rhodobacterales</taxon>
        <taxon>Paracoccaceae</taxon>
        <taxon>Pseudogemmobacter</taxon>
    </lineage>
</organism>
<dbReference type="AlphaFoldDB" id="A0A3P5WUZ8"/>
<accession>A0A3P5WUZ8</accession>
<sequence>MVSLTAYRQAAAGLSDEARQVLASGARVVVPLFSPRSVRLFLAAAGGLDLAGVVPVVISENARAELPPALAGRAVVAARPDGPSMMAAIGRCFPGGSP</sequence>
<dbReference type="SUPFAM" id="SSF69618">
    <property type="entry name" value="HemD-like"/>
    <property type="match status" value="1"/>
</dbReference>
<dbReference type="InterPro" id="IPR036108">
    <property type="entry name" value="4pyrrol_syn_uPrphyn_synt_sf"/>
</dbReference>
<dbReference type="EMBL" id="UXAW01000028">
    <property type="protein sequence ID" value="VDC19146.1"/>
    <property type="molecule type" value="Genomic_DNA"/>
</dbReference>
<evidence type="ECO:0000313" key="1">
    <source>
        <dbReference type="EMBL" id="VDC19146.1"/>
    </source>
</evidence>
<protein>
    <submittedName>
        <fullName evidence="1">Uroporphyrinogen-III synthase HemD</fullName>
    </submittedName>
</protein>
<dbReference type="GO" id="GO:0004852">
    <property type="term" value="F:uroporphyrinogen-III synthase activity"/>
    <property type="evidence" value="ECO:0007669"/>
    <property type="project" value="InterPro"/>
</dbReference>
<keyword evidence="2" id="KW-1185">Reference proteome</keyword>
<proteinExistence type="predicted"/>
<reference evidence="1 2" key="1">
    <citation type="submission" date="2018-11" db="EMBL/GenBank/DDBJ databases">
        <authorList>
            <person name="Criscuolo A."/>
        </authorList>
    </citation>
    <scope>NUCLEOTIDE SEQUENCE [LARGE SCALE GENOMIC DNA]</scope>
    <source>
        <strain evidence="1">ACIP111625</strain>
    </source>
</reference>
<dbReference type="GO" id="GO:0033014">
    <property type="term" value="P:tetrapyrrole biosynthetic process"/>
    <property type="evidence" value="ECO:0007669"/>
    <property type="project" value="InterPro"/>
</dbReference>